<proteinExistence type="predicted"/>
<dbReference type="InterPro" id="IPR042855">
    <property type="entry name" value="V_SNARE_CC"/>
</dbReference>
<evidence type="ECO:0000259" key="1">
    <source>
        <dbReference type="PROSITE" id="PS50892"/>
    </source>
</evidence>
<feature type="domain" description="V-SNARE coiled-coil homology" evidence="1">
    <location>
        <begin position="125"/>
        <end position="185"/>
    </location>
</feature>
<dbReference type="PANTHER" id="PTHR45806:SF1">
    <property type="entry name" value="SYNAPTOBREVIN HOMOLOG YKT6"/>
    <property type="match status" value="1"/>
</dbReference>
<accession>A0A3G4ZSP5</accession>
<dbReference type="EMBL" id="MK072068">
    <property type="protein sequence ID" value="AYV77932.1"/>
    <property type="molecule type" value="Genomic_DNA"/>
</dbReference>
<dbReference type="PROSITE" id="PS50892">
    <property type="entry name" value="V_SNARE"/>
    <property type="match status" value="1"/>
</dbReference>
<dbReference type="GO" id="GO:0005484">
    <property type="term" value="F:SNAP receptor activity"/>
    <property type="evidence" value="ECO:0007669"/>
    <property type="project" value="TreeGrafter"/>
</dbReference>
<dbReference type="Pfam" id="PF00957">
    <property type="entry name" value="Synaptobrevin"/>
    <property type="match status" value="1"/>
</dbReference>
<dbReference type="Gene3D" id="1.20.5.110">
    <property type="match status" value="1"/>
</dbReference>
<dbReference type="SUPFAM" id="SSF58038">
    <property type="entry name" value="SNARE fusion complex"/>
    <property type="match status" value="1"/>
</dbReference>
<protein>
    <recommendedName>
        <fullName evidence="1">V-SNARE coiled-coil homology domain-containing protein</fullName>
    </recommendedName>
</protein>
<gene>
    <name evidence="2" type="ORF">Edafosvirus3_10</name>
</gene>
<organism evidence="2">
    <name type="scientific">Edafosvirus sp</name>
    <dbReference type="NCBI Taxonomy" id="2487765"/>
    <lineage>
        <taxon>Viruses</taxon>
        <taxon>Varidnaviria</taxon>
        <taxon>Bamfordvirae</taxon>
        <taxon>Nucleocytoviricota</taxon>
        <taxon>Megaviricetes</taxon>
        <taxon>Imitervirales</taxon>
        <taxon>Mimiviridae</taxon>
        <taxon>Klosneuvirinae</taxon>
    </lineage>
</organism>
<sequence length="185" mass="22054">MIKCVLVQKENIHKHTYYNLDEFSILYRSNVKEFIDVVFKEVLQNLEEIKVTRETVNKYKYEKIENTYMATYQFDNTIILAICSDKLKDATLRIFFNKIMKCNSIDEEVEYIKYFIKNYDKEIDKIDKITQQLDETKEIMMRNIDLVIKRGQSLDDLLQKSADLSASSKIFLNRTKKLNKCCVIL</sequence>
<dbReference type="PANTHER" id="PTHR45806">
    <property type="entry name" value="SYNAPTOBREVIN HOMOLOG YKT6"/>
    <property type="match status" value="1"/>
</dbReference>
<reference evidence="2" key="1">
    <citation type="submission" date="2018-10" db="EMBL/GenBank/DDBJ databases">
        <title>Hidden diversity of soil giant viruses.</title>
        <authorList>
            <person name="Schulz F."/>
            <person name="Alteio L."/>
            <person name="Goudeau D."/>
            <person name="Ryan E.M."/>
            <person name="Malmstrom R.R."/>
            <person name="Blanchard J."/>
            <person name="Woyke T."/>
        </authorList>
    </citation>
    <scope>NUCLEOTIDE SEQUENCE</scope>
    <source>
        <strain evidence="2">EDV1</strain>
    </source>
</reference>
<evidence type="ECO:0000313" key="2">
    <source>
        <dbReference type="EMBL" id="AYV77932.1"/>
    </source>
</evidence>
<name>A0A3G4ZSP5_9VIRU</name>